<name>A0AAV5TSW2_9BILA</name>
<comment type="caution">
    <text evidence="3">The sequence shown here is derived from an EMBL/GenBank/DDBJ whole genome shotgun (WGS) entry which is preliminary data.</text>
</comment>
<dbReference type="Gene3D" id="2.60.210.10">
    <property type="entry name" value="Apoptosis, Tumor Necrosis Factor Receptor Associated Protein 2, Chain A"/>
    <property type="match status" value="1"/>
</dbReference>
<dbReference type="CDD" id="cd00121">
    <property type="entry name" value="MATH"/>
    <property type="match status" value="1"/>
</dbReference>
<dbReference type="InterPro" id="IPR008974">
    <property type="entry name" value="TRAF-like"/>
</dbReference>
<organism evidence="3 4">
    <name type="scientific">Pristionchus entomophagus</name>
    <dbReference type="NCBI Taxonomy" id="358040"/>
    <lineage>
        <taxon>Eukaryota</taxon>
        <taxon>Metazoa</taxon>
        <taxon>Ecdysozoa</taxon>
        <taxon>Nematoda</taxon>
        <taxon>Chromadorea</taxon>
        <taxon>Rhabditida</taxon>
        <taxon>Rhabditina</taxon>
        <taxon>Diplogasteromorpha</taxon>
        <taxon>Diplogasteroidea</taxon>
        <taxon>Neodiplogasteridae</taxon>
        <taxon>Pristionchus</taxon>
    </lineage>
</organism>
<dbReference type="PANTHER" id="PTHR47022">
    <property type="entry name" value="BTB AND MATH DOMAIN-CONTAINING PROTEIN 36-RELATED"/>
    <property type="match status" value="1"/>
</dbReference>
<evidence type="ECO:0000259" key="2">
    <source>
        <dbReference type="PROSITE" id="PS50144"/>
    </source>
</evidence>
<dbReference type="SUPFAM" id="SSF54695">
    <property type="entry name" value="POZ domain"/>
    <property type="match status" value="1"/>
</dbReference>
<protein>
    <recommendedName>
        <fullName evidence="5">BTB domain-containing protein</fullName>
    </recommendedName>
</protein>
<dbReference type="PROSITE" id="PS50144">
    <property type="entry name" value="MATH"/>
    <property type="match status" value="1"/>
</dbReference>
<dbReference type="AlphaFoldDB" id="A0AAV5TSW2"/>
<dbReference type="Pfam" id="PF22486">
    <property type="entry name" value="MATH_2"/>
    <property type="match status" value="1"/>
</dbReference>
<evidence type="ECO:0000259" key="1">
    <source>
        <dbReference type="PROSITE" id="PS50097"/>
    </source>
</evidence>
<feature type="domain" description="MATH" evidence="2">
    <location>
        <begin position="40"/>
        <end position="158"/>
    </location>
</feature>
<gene>
    <name evidence="3" type="ORF">PENTCL1PPCAC_19288</name>
</gene>
<accession>A0AAV5TSW2</accession>
<reference evidence="3" key="1">
    <citation type="submission" date="2023-10" db="EMBL/GenBank/DDBJ databases">
        <title>Genome assembly of Pristionchus species.</title>
        <authorList>
            <person name="Yoshida K."/>
            <person name="Sommer R.J."/>
        </authorList>
    </citation>
    <scope>NUCLEOTIDE SEQUENCE</scope>
    <source>
        <strain evidence="3">RS0144</strain>
    </source>
</reference>
<feature type="non-terminal residue" evidence="3">
    <location>
        <position position="1"/>
    </location>
</feature>
<keyword evidence="4" id="KW-1185">Reference proteome</keyword>
<dbReference type="Gene3D" id="3.30.710.10">
    <property type="entry name" value="Potassium Channel Kv1.1, Chain A"/>
    <property type="match status" value="1"/>
</dbReference>
<dbReference type="PANTHER" id="PTHR47022:SF1">
    <property type="entry name" value="BTB AND MATH DOMAIN-CONTAINING PROTEIN 36-RELATED"/>
    <property type="match status" value="1"/>
</dbReference>
<proteinExistence type="predicted"/>
<dbReference type="SUPFAM" id="SSF49599">
    <property type="entry name" value="TRAF domain-like"/>
    <property type="match status" value="1"/>
</dbReference>
<dbReference type="InterPro" id="IPR002083">
    <property type="entry name" value="MATH/TRAF_dom"/>
</dbReference>
<feature type="domain" description="BTB" evidence="1">
    <location>
        <begin position="182"/>
        <end position="249"/>
    </location>
</feature>
<evidence type="ECO:0000313" key="3">
    <source>
        <dbReference type="EMBL" id="GMS97113.1"/>
    </source>
</evidence>
<sequence>YLLDLFEFISLRRRVLAHLARLTDRAMATNAPNNVGASEDGVIQWEVDKNALLRQCPLYSPSIEVRGMQWRILLLLDPDLSFYLVLMDGDYSLQSFDWTIKYALLNHDNNEKSIVVQTKTFHRKKGAFSSGYVNFADMDKINEKGFIKDNKLTVEADFSVSNIKGFRKLRRIDFTDPNEPSHDLALVIGGEKMFASKQHLAIYSPVFHAMFYGEFAEKNQKEIKLKDIDHQEFVEMLNVIYPPHQTISGVNFEYLLKLGDRFQIKMIVDQCEKYLLKDSPWQRFGSISFKLTLAARYHLVDLQEQCLDRLNTIKEVTDLRNSVDFKNFSDAIKIALFDKIIQLCG</sequence>
<evidence type="ECO:0000313" key="4">
    <source>
        <dbReference type="Proteomes" id="UP001432027"/>
    </source>
</evidence>
<dbReference type="InterPro" id="IPR011333">
    <property type="entry name" value="SKP1/BTB/POZ_sf"/>
</dbReference>
<dbReference type="SMART" id="SM00225">
    <property type="entry name" value="BTB"/>
    <property type="match status" value="1"/>
</dbReference>
<dbReference type="Pfam" id="PF00651">
    <property type="entry name" value="BTB"/>
    <property type="match status" value="1"/>
</dbReference>
<dbReference type="EMBL" id="BTSX01000004">
    <property type="protein sequence ID" value="GMS97113.1"/>
    <property type="molecule type" value="Genomic_DNA"/>
</dbReference>
<dbReference type="InterPro" id="IPR000210">
    <property type="entry name" value="BTB/POZ_dom"/>
</dbReference>
<evidence type="ECO:0008006" key="5">
    <source>
        <dbReference type="Google" id="ProtNLM"/>
    </source>
</evidence>
<dbReference type="Proteomes" id="UP001432027">
    <property type="component" value="Unassembled WGS sequence"/>
</dbReference>
<dbReference type="PROSITE" id="PS50097">
    <property type="entry name" value="BTB"/>
    <property type="match status" value="1"/>
</dbReference>